<feature type="region of interest" description="Disordered" evidence="1">
    <location>
        <begin position="539"/>
        <end position="604"/>
    </location>
</feature>
<dbReference type="Proteomes" id="UP000014760">
    <property type="component" value="Unassembled WGS sequence"/>
</dbReference>
<keyword evidence="4" id="KW-1185">Reference proteome</keyword>
<feature type="region of interest" description="Disordered" evidence="1">
    <location>
        <begin position="400"/>
        <end position="527"/>
    </location>
</feature>
<name>R7T962_CAPTE</name>
<feature type="compositionally biased region" description="Basic and acidic residues" evidence="1">
    <location>
        <begin position="595"/>
        <end position="604"/>
    </location>
</feature>
<feature type="region of interest" description="Disordered" evidence="1">
    <location>
        <begin position="238"/>
        <end position="263"/>
    </location>
</feature>
<evidence type="ECO:0000313" key="4">
    <source>
        <dbReference type="Proteomes" id="UP000014760"/>
    </source>
</evidence>
<dbReference type="EMBL" id="AMQN01015606">
    <property type="status" value="NOT_ANNOTATED_CDS"/>
    <property type="molecule type" value="Genomic_DNA"/>
</dbReference>
<feature type="compositionally biased region" description="Low complexity" evidence="1">
    <location>
        <begin position="566"/>
        <end position="579"/>
    </location>
</feature>
<accession>R7T962</accession>
<evidence type="ECO:0000313" key="2">
    <source>
        <dbReference type="EMBL" id="ELT87940.1"/>
    </source>
</evidence>
<gene>
    <name evidence="2" type="ORF">CAPTEDRAFT_212205</name>
</gene>
<reference evidence="4" key="1">
    <citation type="submission" date="2012-12" db="EMBL/GenBank/DDBJ databases">
        <authorList>
            <person name="Hellsten U."/>
            <person name="Grimwood J."/>
            <person name="Chapman J.A."/>
            <person name="Shapiro H."/>
            <person name="Aerts A."/>
            <person name="Otillar R.P."/>
            <person name="Terry A.Y."/>
            <person name="Boore J.L."/>
            <person name="Simakov O."/>
            <person name="Marletaz F."/>
            <person name="Cho S.-J."/>
            <person name="Edsinger-Gonzales E."/>
            <person name="Havlak P."/>
            <person name="Kuo D.-H."/>
            <person name="Larsson T."/>
            <person name="Lv J."/>
            <person name="Arendt D."/>
            <person name="Savage R."/>
            <person name="Osoegawa K."/>
            <person name="de Jong P."/>
            <person name="Lindberg D.R."/>
            <person name="Seaver E.C."/>
            <person name="Weisblat D.A."/>
            <person name="Putnam N.H."/>
            <person name="Grigoriev I.V."/>
            <person name="Rokhsar D.S."/>
        </authorList>
    </citation>
    <scope>NUCLEOTIDE SEQUENCE</scope>
    <source>
        <strain evidence="4">I ESC-2004</strain>
    </source>
</reference>
<feature type="compositionally biased region" description="Basic and acidic residues" evidence="1">
    <location>
        <begin position="548"/>
        <end position="559"/>
    </location>
</feature>
<organism evidence="2">
    <name type="scientific">Capitella teleta</name>
    <name type="common">Polychaete worm</name>
    <dbReference type="NCBI Taxonomy" id="283909"/>
    <lineage>
        <taxon>Eukaryota</taxon>
        <taxon>Metazoa</taxon>
        <taxon>Spiralia</taxon>
        <taxon>Lophotrochozoa</taxon>
        <taxon>Annelida</taxon>
        <taxon>Polychaeta</taxon>
        <taxon>Sedentaria</taxon>
        <taxon>Scolecida</taxon>
        <taxon>Capitellidae</taxon>
        <taxon>Capitella</taxon>
    </lineage>
</organism>
<reference evidence="2 4" key="2">
    <citation type="journal article" date="2013" name="Nature">
        <title>Insights into bilaterian evolution from three spiralian genomes.</title>
        <authorList>
            <person name="Simakov O."/>
            <person name="Marletaz F."/>
            <person name="Cho S.J."/>
            <person name="Edsinger-Gonzales E."/>
            <person name="Havlak P."/>
            <person name="Hellsten U."/>
            <person name="Kuo D.H."/>
            <person name="Larsson T."/>
            <person name="Lv J."/>
            <person name="Arendt D."/>
            <person name="Savage R."/>
            <person name="Osoegawa K."/>
            <person name="de Jong P."/>
            <person name="Grimwood J."/>
            <person name="Chapman J.A."/>
            <person name="Shapiro H."/>
            <person name="Aerts A."/>
            <person name="Otillar R.P."/>
            <person name="Terry A.Y."/>
            <person name="Boore J.L."/>
            <person name="Grigoriev I.V."/>
            <person name="Lindberg D.R."/>
            <person name="Seaver E.C."/>
            <person name="Weisblat D.A."/>
            <person name="Putnam N.H."/>
            <person name="Rokhsar D.S."/>
        </authorList>
    </citation>
    <scope>NUCLEOTIDE SEQUENCE</scope>
    <source>
        <strain evidence="2 4">I ESC-2004</strain>
    </source>
</reference>
<feature type="region of interest" description="Disordered" evidence="1">
    <location>
        <begin position="119"/>
        <end position="224"/>
    </location>
</feature>
<protein>
    <submittedName>
        <fullName evidence="2 3">Uncharacterized protein</fullName>
    </submittedName>
</protein>
<reference evidence="3" key="3">
    <citation type="submission" date="2015-06" db="UniProtKB">
        <authorList>
            <consortium name="EnsemblMetazoa"/>
        </authorList>
    </citation>
    <scope>IDENTIFICATION</scope>
</reference>
<evidence type="ECO:0000313" key="3">
    <source>
        <dbReference type="EnsemblMetazoa" id="CapteP212205"/>
    </source>
</evidence>
<dbReference type="EnsemblMetazoa" id="CapteT212205">
    <property type="protein sequence ID" value="CapteP212205"/>
    <property type="gene ID" value="CapteG212205"/>
</dbReference>
<feature type="compositionally biased region" description="Polar residues" evidence="1">
    <location>
        <begin position="244"/>
        <end position="255"/>
    </location>
</feature>
<feature type="compositionally biased region" description="Polar residues" evidence="1">
    <location>
        <begin position="123"/>
        <end position="145"/>
    </location>
</feature>
<dbReference type="EMBL" id="KB312061">
    <property type="protein sequence ID" value="ELT87940.1"/>
    <property type="molecule type" value="Genomic_DNA"/>
</dbReference>
<feature type="region of interest" description="Disordered" evidence="1">
    <location>
        <begin position="1"/>
        <end position="21"/>
    </location>
</feature>
<feature type="region of interest" description="Disordered" evidence="1">
    <location>
        <begin position="616"/>
        <end position="697"/>
    </location>
</feature>
<evidence type="ECO:0000256" key="1">
    <source>
        <dbReference type="SAM" id="MobiDB-lite"/>
    </source>
</evidence>
<feature type="compositionally biased region" description="Acidic residues" evidence="1">
    <location>
        <begin position="447"/>
        <end position="478"/>
    </location>
</feature>
<proteinExistence type="predicted"/>
<dbReference type="HOGENOM" id="CLU_364574_0_0_1"/>
<feature type="compositionally biased region" description="Basic residues" evidence="1">
    <location>
        <begin position="676"/>
        <end position="689"/>
    </location>
</feature>
<dbReference type="AlphaFoldDB" id="R7T962"/>
<feature type="compositionally biased region" description="Polar residues" evidence="1">
    <location>
        <begin position="434"/>
        <end position="444"/>
    </location>
</feature>
<sequence>MWSKLKKKVVKPERKDVDVDNPDGKVILQKFDRIPSYVGDVSEPIDWHLPPSCGSPIPNGHGMRPLSTFAASYSPKLPCRRSLSSFENEESRHNIELDLEGSPDSDDNLFFNNDQMLKETNGDHISNGNDRSQSQCNHNSFSDMPTPTLPKKDKKYERVVTNNQVVKEHRNSPARRKKTDLPPVSIPDKKERRVLINGDSNRELSSTTSEHRLSSGPSTATSDNVFDLEVHFERQESGYATLDDQASSGDKSSNIGDRCDLFTPSPEAVSAPTTPGMRDLFFNSPDVTGDVKPSSDPFRIYPTFRKQVNSGNNNTEVVSASVAAAKPTNLDINQNLNQSGRINIETTVEIHPQPLGDDKGEYYPADSSISRIYRKDRRKADDQDLSSSVEDIYASVPKGIQRLSADEGNGTASSESSRSSKIEDEESIAESESTVKTNETSGTLLASDEDDVGDDDVIGDDLDDGIDLDLDIDSEDNDVAPPIPEKNYRLLNEGTIMRETVGKRSSGKGSGSESDVNPSEDVIEPTHMSWDEVMTEARSLGIPWSKPESVKTDSDRFTDTDTCDGLSSVASSEVLSSRSEPPPAAHNRRLQLTTETKHEKKRSPFKDKFKFQSLFSKKSKDRHSSDSSLHKYTTMGSSSASSSSKKRSSTPTHAIAPSSLGSPVSNPGCVCSPRSSRMKVPRSPAHHHSSITLPRDISGSTASWGSTNSCFQTRSLSVSHQSTTSLSSAQSLSSSAYGPQNMMSVSMMASIPSHNIQASAIYMAHL</sequence>
<feature type="compositionally biased region" description="Low complexity" evidence="1">
    <location>
        <begin position="630"/>
        <end position="643"/>
    </location>
</feature>
<feature type="compositionally biased region" description="Polar residues" evidence="1">
    <location>
        <begin position="215"/>
        <end position="224"/>
    </location>
</feature>